<sequence>RTASCVSKNVNNNSVPKDQNIVNKNNVQSNLNKKSKLNSKLKGKKGKEVKKPKQTDFEKHSNNNQNRKNHEKLANNISSKPQKPLPPAKISPIKEIEAKCNTEWTKELDKEYDAQASKISTVIYQGQVKSRAVHNNNPFDAGSSILINS</sequence>
<accession>A0A816ZGE5</accession>
<feature type="compositionally biased region" description="Basic residues" evidence="1">
    <location>
        <begin position="33"/>
        <end position="48"/>
    </location>
</feature>
<comment type="caution">
    <text evidence="2">The sequence shown here is derived from an EMBL/GenBank/DDBJ whole genome shotgun (WGS) entry which is preliminary data.</text>
</comment>
<evidence type="ECO:0000313" key="2">
    <source>
        <dbReference type="EMBL" id="CAF2205153.1"/>
    </source>
</evidence>
<feature type="non-terminal residue" evidence="2">
    <location>
        <position position="149"/>
    </location>
</feature>
<reference evidence="2" key="1">
    <citation type="submission" date="2021-02" db="EMBL/GenBank/DDBJ databases">
        <authorList>
            <person name="Nowell W R."/>
        </authorList>
    </citation>
    <scope>NUCLEOTIDE SEQUENCE</scope>
</reference>
<evidence type="ECO:0000256" key="1">
    <source>
        <dbReference type="SAM" id="MobiDB-lite"/>
    </source>
</evidence>
<dbReference type="AlphaFoldDB" id="A0A816ZGE5"/>
<dbReference type="EMBL" id="CAJNRG010016626">
    <property type="protein sequence ID" value="CAF2205153.1"/>
    <property type="molecule type" value="Genomic_DNA"/>
</dbReference>
<feature type="region of interest" description="Disordered" evidence="1">
    <location>
        <begin position="1"/>
        <end position="90"/>
    </location>
</feature>
<proteinExistence type="predicted"/>
<feature type="compositionally biased region" description="Low complexity" evidence="1">
    <location>
        <begin position="1"/>
        <end position="32"/>
    </location>
</feature>
<dbReference type="Proteomes" id="UP000663887">
    <property type="component" value="Unassembled WGS sequence"/>
</dbReference>
<feature type="compositionally biased region" description="Basic and acidic residues" evidence="1">
    <location>
        <begin position="49"/>
        <end position="61"/>
    </location>
</feature>
<protein>
    <submittedName>
        <fullName evidence="2">Uncharacterized protein</fullName>
    </submittedName>
</protein>
<name>A0A816ZGE5_9BILA</name>
<feature type="non-terminal residue" evidence="2">
    <location>
        <position position="1"/>
    </location>
</feature>
<organism evidence="2 3">
    <name type="scientific">Rotaria magnacalcarata</name>
    <dbReference type="NCBI Taxonomy" id="392030"/>
    <lineage>
        <taxon>Eukaryota</taxon>
        <taxon>Metazoa</taxon>
        <taxon>Spiralia</taxon>
        <taxon>Gnathifera</taxon>
        <taxon>Rotifera</taxon>
        <taxon>Eurotatoria</taxon>
        <taxon>Bdelloidea</taxon>
        <taxon>Philodinida</taxon>
        <taxon>Philodinidae</taxon>
        <taxon>Rotaria</taxon>
    </lineage>
</organism>
<gene>
    <name evidence="2" type="ORF">XDN619_LOCUS32993</name>
</gene>
<evidence type="ECO:0000313" key="3">
    <source>
        <dbReference type="Proteomes" id="UP000663887"/>
    </source>
</evidence>